<dbReference type="AlphaFoldDB" id="A0A6A6RDA6"/>
<accession>A0A6A6RDA6</accession>
<evidence type="ECO:0000256" key="1">
    <source>
        <dbReference type="SAM" id="MobiDB-lite"/>
    </source>
</evidence>
<dbReference type="Proteomes" id="UP000799750">
    <property type="component" value="Unassembled WGS sequence"/>
</dbReference>
<reference evidence="2" key="1">
    <citation type="journal article" date="2020" name="Stud. Mycol.">
        <title>101 Dothideomycetes genomes: a test case for predicting lifestyles and emergence of pathogens.</title>
        <authorList>
            <person name="Haridas S."/>
            <person name="Albert R."/>
            <person name="Binder M."/>
            <person name="Bloem J."/>
            <person name="Labutti K."/>
            <person name="Salamov A."/>
            <person name="Andreopoulos B."/>
            <person name="Baker S."/>
            <person name="Barry K."/>
            <person name="Bills G."/>
            <person name="Bluhm B."/>
            <person name="Cannon C."/>
            <person name="Castanera R."/>
            <person name="Culley D."/>
            <person name="Daum C."/>
            <person name="Ezra D."/>
            <person name="Gonzalez J."/>
            <person name="Henrissat B."/>
            <person name="Kuo A."/>
            <person name="Liang C."/>
            <person name="Lipzen A."/>
            <person name="Lutzoni F."/>
            <person name="Magnuson J."/>
            <person name="Mondo S."/>
            <person name="Nolan M."/>
            <person name="Ohm R."/>
            <person name="Pangilinan J."/>
            <person name="Park H.-J."/>
            <person name="Ramirez L."/>
            <person name="Alfaro M."/>
            <person name="Sun H."/>
            <person name="Tritt A."/>
            <person name="Yoshinaga Y."/>
            <person name="Zwiers L.-H."/>
            <person name="Turgeon B."/>
            <person name="Goodwin S."/>
            <person name="Spatafora J."/>
            <person name="Crous P."/>
            <person name="Grigoriev I."/>
        </authorList>
    </citation>
    <scope>NUCLEOTIDE SEQUENCE</scope>
    <source>
        <strain evidence="2">CBS 269.34</strain>
    </source>
</reference>
<evidence type="ECO:0000313" key="2">
    <source>
        <dbReference type="EMBL" id="KAF2501417.1"/>
    </source>
</evidence>
<protein>
    <submittedName>
        <fullName evidence="2">Uncharacterized protein</fullName>
    </submittedName>
</protein>
<gene>
    <name evidence="2" type="ORF">BU16DRAFT_198850</name>
</gene>
<keyword evidence="3" id="KW-1185">Reference proteome</keyword>
<feature type="compositionally biased region" description="Pro residues" evidence="1">
    <location>
        <begin position="374"/>
        <end position="385"/>
    </location>
</feature>
<name>A0A6A6RDA6_9PEZI</name>
<proteinExistence type="predicted"/>
<feature type="region of interest" description="Disordered" evidence="1">
    <location>
        <begin position="1"/>
        <end position="41"/>
    </location>
</feature>
<feature type="compositionally biased region" description="Polar residues" evidence="1">
    <location>
        <begin position="8"/>
        <end position="35"/>
    </location>
</feature>
<sequence>MPSPDPVTDSSHTTPFSTPLPSQDDQLLSPLSTAAATGPDPLVDDAAKKLAAVINSFKRELDERDGFSAAALGAIEIVVDSDPPRSYKLSIVHDVEGEEHPISVKVTHKKSPSAPNGRSIAKACAPVPQTTPYKPTRRGSDAALEQDILSRRKRKAADDDLLVDDGPLESKRMRMGDEDEDIMPLISKEDLQDLLARQREDIQEDTTECVNHVQRLLRKWREQWHEKSSWEYDTLTKLERGGGAGDKSAVGGTRSGTRPSVSDVFAVPTPQMDPVSGMVNIPDLVRKESKQLSSQIRWVEQCRRIASEAHDAREETWRTSSASFHDKNRQKRENFETRMLNESAIQGTMLSQILSEVKGLASVAFSLKWETPGQYPPPYPAPVPSHPQQGQGMRPSQHPQAPPQHAGRHP</sequence>
<dbReference type="EMBL" id="MU004182">
    <property type="protein sequence ID" value="KAF2501417.1"/>
    <property type="molecule type" value="Genomic_DNA"/>
</dbReference>
<feature type="region of interest" description="Disordered" evidence="1">
    <location>
        <begin position="241"/>
        <end position="269"/>
    </location>
</feature>
<dbReference type="OrthoDB" id="3645916at2759"/>
<organism evidence="2 3">
    <name type="scientific">Lophium mytilinum</name>
    <dbReference type="NCBI Taxonomy" id="390894"/>
    <lineage>
        <taxon>Eukaryota</taxon>
        <taxon>Fungi</taxon>
        <taxon>Dikarya</taxon>
        <taxon>Ascomycota</taxon>
        <taxon>Pezizomycotina</taxon>
        <taxon>Dothideomycetes</taxon>
        <taxon>Pleosporomycetidae</taxon>
        <taxon>Mytilinidiales</taxon>
        <taxon>Mytilinidiaceae</taxon>
        <taxon>Lophium</taxon>
    </lineage>
</organism>
<feature type="compositionally biased region" description="Low complexity" evidence="1">
    <location>
        <begin position="397"/>
        <end position="410"/>
    </location>
</feature>
<feature type="region of interest" description="Disordered" evidence="1">
    <location>
        <begin position="309"/>
        <end position="332"/>
    </location>
</feature>
<feature type="region of interest" description="Disordered" evidence="1">
    <location>
        <begin position="100"/>
        <end position="184"/>
    </location>
</feature>
<evidence type="ECO:0000313" key="3">
    <source>
        <dbReference type="Proteomes" id="UP000799750"/>
    </source>
</evidence>
<feature type="region of interest" description="Disordered" evidence="1">
    <location>
        <begin position="371"/>
        <end position="410"/>
    </location>
</feature>